<dbReference type="GO" id="GO:0005992">
    <property type="term" value="P:trehalose biosynthetic process"/>
    <property type="evidence" value="ECO:0007669"/>
    <property type="project" value="UniProtKB-UniRule"/>
</dbReference>
<keyword evidence="6 9" id="KW-0328">Glycosyltransferase</keyword>
<accession>A0A5M6IBD3</accession>
<dbReference type="RefSeq" id="WP_150062321.1">
    <property type="nucleotide sequence ID" value="NZ_JACHII010000002.1"/>
</dbReference>
<keyword evidence="11" id="KW-1185">Reference proteome</keyword>
<evidence type="ECO:0000313" key="10">
    <source>
        <dbReference type="EMBL" id="KAA5605610.1"/>
    </source>
</evidence>
<dbReference type="EC" id="2.4.1.15" evidence="4 9"/>
<dbReference type="CDD" id="cd03788">
    <property type="entry name" value="GT20_TPS"/>
    <property type="match status" value="1"/>
</dbReference>
<dbReference type="InterPro" id="IPR012766">
    <property type="entry name" value="Trehalose_OtsA"/>
</dbReference>
<dbReference type="Proteomes" id="UP000324065">
    <property type="component" value="Unassembled WGS sequence"/>
</dbReference>
<dbReference type="Gene3D" id="3.40.50.2000">
    <property type="entry name" value="Glycogen Phosphorylase B"/>
    <property type="match status" value="2"/>
</dbReference>
<name>A0A5M6IBD3_9PROT</name>
<evidence type="ECO:0000256" key="9">
    <source>
        <dbReference type="RuleBase" id="RU362045"/>
    </source>
</evidence>
<gene>
    <name evidence="10" type="primary">otsA</name>
    <name evidence="10" type="ORF">F1188_10260</name>
</gene>
<comment type="function">
    <text evidence="9">Probably involved in the osmoprotection via the biosynthesis of trehalose. Catalyzes the transfer of glucose from UDP-alpha-D-glucose (UDP-Glc) to D-glucose 6-phosphate (Glc-6-P) to form trehalose-6-phosphate. Acts with retention of the anomeric configuration of the UDP-sugar donor.</text>
</comment>
<evidence type="ECO:0000256" key="3">
    <source>
        <dbReference type="ARBA" id="ARBA00011881"/>
    </source>
</evidence>
<evidence type="ECO:0000256" key="6">
    <source>
        <dbReference type="ARBA" id="ARBA00022676"/>
    </source>
</evidence>
<dbReference type="OrthoDB" id="9815690at2"/>
<dbReference type="GO" id="GO:0003825">
    <property type="term" value="F:alpha,alpha-trehalose-phosphate synthase (UDP-forming) activity"/>
    <property type="evidence" value="ECO:0007669"/>
    <property type="project" value="UniProtKB-UniRule"/>
</dbReference>
<dbReference type="UniPathway" id="UPA00299"/>
<dbReference type="PANTHER" id="PTHR10788:SF106">
    <property type="entry name" value="BCDNA.GH08860"/>
    <property type="match status" value="1"/>
</dbReference>
<comment type="catalytic activity">
    <reaction evidence="8 9">
        <text>D-glucose 6-phosphate + UDP-alpha-D-glucose = alpha,alpha-trehalose 6-phosphate + UDP + H(+)</text>
        <dbReference type="Rhea" id="RHEA:18889"/>
        <dbReference type="ChEBI" id="CHEBI:15378"/>
        <dbReference type="ChEBI" id="CHEBI:58223"/>
        <dbReference type="ChEBI" id="CHEBI:58429"/>
        <dbReference type="ChEBI" id="CHEBI:58885"/>
        <dbReference type="ChEBI" id="CHEBI:61548"/>
        <dbReference type="EC" id="2.4.1.15"/>
    </reaction>
</comment>
<evidence type="ECO:0000256" key="2">
    <source>
        <dbReference type="ARBA" id="ARBA00008799"/>
    </source>
</evidence>
<evidence type="ECO:0000256" key="4">
    <source>
        <dbReference type="ARBA" id="ARBA00012538"/>
    </source>
</evidence>
<comment type="caution">
    <text evidence="10">The sequence shown here is derived from an EMBL/GenBank/DDBJ whole genome shotgun (WGS) entry which is preliminary data.</text>
</comment>
<dbReference type="SUPFAM" id="SSF53756">
    <property type="entry name" value="UDP-Glycosyltransferase/glycogen phosphorylase"/>
    <property type="match status" value="1"/>
</dbReference>
<comment type="similarity">
    <text evidence="2 9">Belongs to the glycosyltransferase 20 family.</text>
</comment>
<dbReference type="EMBL" id="VWPJ01000008">
    <property type="protein sequence ID" value="KAA5605610.1"/>
    <property type="molecule type" value="Genomic_DNA"/>
</dbReference>
<dbReference type="InterPro" id="IPR001830">
    <property type="entry name" value="Glyco_trans_20"/>
</dbReference>
<evidence type="ECO:0000256" key="5">
    <source>
        <dbReference type="ARBA" id="ARBA00018539"/>
    </source>
</evidence>
<dbReference type="PANTHER" id="PTHR10788">
    <property type="entry name" value="TREHALOSE-6-PHOSPHATE SYNTHASE"/>
    <property type="match status" value="1"/>
</dbReference>
<organism evidence="10 11">
    <name type="scientific">Roseospira marina</name>
    <dbReference type="NCBI Taxonomy" id="140057"/>
    <lineage>
        <taxon>Bacteria</taxon>
        <taxon>Pseudomonadati</taxon>
        <taxon>Pseudomonadota</taxon>
        <taxon>Alphaproteobacteria</taxon>
        <taxon>Rhodospirillales</taxon>
        <taxon>Rhodospirillaceae</taxon>
        <taxon>Roseospira</taxon>
    </lineage>
</organism>
<evidence type="ECO:0000256" key="1">
    <source>
        <dbReference type="ARBA" id="ARBA00005199"/>
    </source>
</evidence>
<sequence length="480" mass="53973">MSRLVVVSNRVAVPDAQSATAGGLAVALRDALQSCGGVWFGWSGKTAAQTAETPSITEIGPVTYATLDLGRKDYNEYYNGFANRTLWPLFHYRLDLAEFSHENYAGYLRVNTLFAEKVRPLIGDDDHIWVHDYHMIPLGRELRALGIEHPMGFYLHTPFPAMEVLLALPSHALLVESLCAYDVVGFQTENDLRAFRDYIVHEANGEELDATTMRAYGRLVHTEVFPIGIERGQMEAAAERAVEQGAARRLERTLHNRSLMIGVDRLDYSKGIPDRFKSFERFLELYPAHRGQVSMMQIAPLSRSEVPEYKNIRDTLEGQAGYINGRYGDFDWMPLHYLTKNFQRETLAGFFRLSRVGVVTPLRDGMNLVAKEYVASQDPQYPGVLVLSRFAGAARELDTALLVNPYDHDAVAAALNQGLVMSLEERRERWQSMMAKVRENSLEHWRERFLKVLRAVPTPMALQSSRDTGAASKATSVAGA</sequence>
<proteinExistence type="inferred from homology"/>
<dbReference type="NCBIfam" id="TIGR02400">
    <property type="entry name" value="trehalose_OtsA"/>
    <property type="match status" value="1"/>
</dbReference>
<protein>
    <recommendedName>
        <fullName evidence="5 9">Trehalose-6-phosphate synthase</fullName>
        <ecNumber evidence="4 9">2.4.1.15</ecNumber>
    </recommendedName>
    <alternativeName>
        <fullName evidence="9">Osmoregulatory trehalose synthesis protein A</fullName>
    </alternativeName>
    <alternativeName>
        <fullName evidence="9">UDP-glucose-glucosephosphate glucosyltransferase</fullName>
    </alternativeName>
</protein>
<dbReference type="Pfam" id="PF00982">
    <property type="entry name" value="Glyco_transf_20"/>
    <property type="match status" value="1"/>
</dbReference>
<comment type="pathway">
    <text evidence="1 9">Glycan biosynthesis; trehalose biosynthesis.</text>
</comment>
<evidence type="ECO:0000256" key="7">
    <source>
        <dbReference type="ARBA" id="ARBA00022679"/>
    </source>
</evidence>
<dbReference type="FunFam" id="3.40.50.2000:FF:000024">
    <property type="entry name" value="Trehalose-6-phosphate synthase"/>
    <property type="match status" value="1"/>
</dbReference>
<evidence type="ECO:0000256" key="8">
    <source>
        <dbReference type="ARBA" id="ARBA00048039"/>
    </source>
</evidence>
<reference evidence="10 11" key="1">
    <citation type="submission" date="2019-09" db="EMBL/GenBank/DDBJ databases">
        <title>Genome sequence of Roseospira marina, one of the more divergent members of the non-sulfur purple photosynthetic bacterial family, the Rhodospirillaceae.</title>
        <authorList>
            <person name="Meyer T."/>
            <person name="Kyndt J."/>
        </authorList>
    </citation>
    <scope>NUCLEOTIDE SEQUENCE [LARGE SCALE GENOMIC DNA]</scope>
    <source>
        <strain evidence="10 11">DSM 15113</strain>
    </source>
</reference>
<comment type="subunit">
    <text evidence="3 9">Homotetramer.</text>
</comment>
<dbReference type="AlphaFoldDB" id="A0A5M6IBD3"/>
<keyword evidence="7 9" id="KW-0808">Transferase</keyword>
<evidence type="ECO:0000313" key="11">
    <source>
        <dbReference type="Proteomes" id="UP000324065"/>
    </source>
</evidence>